<organism evidence="1 2">
    <name type="scientific">Deefgea salmonis</name>
    <dbReference type="NCBI Taxonomy" id="2875502"/>
    <lineage>
        <taxon>Bacteria</taxon>
        <taxon>Pseudomonadati</taxon>
        <taxon>Pseudomonadota</taxon>
        <taxon>Betaproteobacteria</taxon>
        <taxon>Neisseriales</taxon>
        <taxon>Chitinibacteraceae</taxon>
        <taxon>Deefgea</taxon>
    </lineage>
</organism>
<sequence>MTLLFGFTSVSSHAQIIDNILDVNRILATACGERSTVLWVDESQQIEPCLMAYSARCIEVQSNEAQSCLNVMQKHEAAENKVNDASVQMTAY</sequence>
<dbReference type="EMBL" id="JAJAWG010000001">
    <property type="protein sequence ID" value="MCB5194959.1"/>
    <property type="molecule type" value="Genomic_DNA"/>
</dbReference>
<evidence type="ECO:0000313" key="2">
    <source>
        <dbReference type="Proteomes" id="UP001198034"/>
    </source>
</evidence>
<dbReference type="RefSeq" id="WP_226762777.1">
    <property type="nucleotide sequence ID" value="NZ_JAJAWG010000001.1"/>
</dbReference>
<keyword evidence="2" id="KW-1185">Reference proteome</keyword>
<dbReference type="Proteomes" id="UP001198034">
    <property type="component" value="Unassembled WGS sequence"/>
</dbReference>
<gene>
    <name evidence="1" type="ORF">LG219_01465</name>
</gene>
<protein>
    <submittedName>
        <fullName evidence="1">Uncharacterized protein</fullName>
    </submittedName>
</protein>
<reference evidence="1 2" key="1">
    <citation type="submission" date="2021-10" db="EMBL/GenBank/DDBJ databases">
        <authorList>
            <person name="Chen M."/>
        </authorList>
    </citation>
    <scope>NUCLEOTIDE SEQUENCE [LARGE SCALE GENOMIC DNA]</scope>
    <source>
        <strain evidence="1 2">H3-26</strain>
    </source>
</reference>
<comment type="caution">
    <text evidence="1">The sequence shown here is derived from an EMBL/GenBank/DDBJ whole genome shotgun (WGS) entry which is preliminary data.</text>
</comment>
<name>A0ABS8BGX6_9NEIS</name>
<evidence type="ECO:0000313" key="1">
    <source>
        <dbReference type="EMBL" id="MCB5194959.1"/>
    </source>
</evidence>
<accession>A0ABS8BGX6</accession>
<proteinExistence type="predicted"/>